<proteinExistence type="evidence at transcript level"/>
<accession>A0A0C9SFG0</accession>
<feature type="chain" id="PRO_5002203146" evidence="1">
    <location>
        <begin position="19"/>
        <end position="208"/>
    </location>
</feature>
<evidence type="ECO:0000313" key="2">
    <source>
        <dbReference type="EMBL" id="JAG92518.1"/>
    </source>
</evidence>
<keyword evidence="1" id="KW-0732">Signal</keyword>
<organism evidence="2">
    <name type="scientific">Amblyomma americanum</name>
    <name type="common">Lone star tick</name>
    <dbReference type="NCBI Taxonomy" id="6943"/>
    <lineage>
        <taxon>Eukaryota</taxon>
        <taxon>Metazoa</taxon>
        <taxon>Ecdysozoa</taxon>
        <taxon>Arthropoda</taxon>
        <taxon>Chelicerata</taxon>
        <taxon>Arachnida</taxon>
        <taxon>Acari</taxon>
        <taxon>Parasitiformes</taxon>
        <taxon>Ixodida</taxon>
        <taxon>Ixodoidea</taxon>
        <taxon>Ixodidae</taxon>
        <taxon>Amblyomminae</taxon>
        <taxon>Amblyomma</taxon>
    </lineage>
</organism>
<dbReference type="InterPro" id="IPR012674">
    <property type="entry name" value="Calycin"/>
</dbReference>
<reference evidence="2" key="1">
    <citation type="journal article" date="2015" name="PLoS ONE">
        <title>An Insight into the Sialome of the Lone Star Tick, Amblyomma americanum, with a Glimpse on Its Time Dependent Gene Expression.</title>
        <authorList>
            <person name="Karim S."/>
            <person name="Ribeiro J.M."/>
        </authorList>
    </citation>
    <scope>NUCLEOTIDE SEQUENCE</scope>
    <source>
        <tissue evidence="2">Salivary gland</tissue>
    </source>
</reference>
<dbReference type="EMBL" id="GBZX01000222">
    <property type="protein sequence ID" value="JAG92518.1"/>
    <property type="molecule type" value="mRNA"/>
</dbReference>
<dbReference type="AlphaFoldDB" id="A0A0C9SFG0"/>
<dbReference type="Gene3D" id="2.40.128.20">
    <property type="match status" value="1"/>
</dbReference>
<protein>
    <submittedName>
        <fullName evidence="2">Putative secreted protein</fullName>
    </submittedName>
</protein>
<evidence type="ECO:0000256" key="1">
    <source>
        <dbReference type="SAM" id="SignalP"/>
    </source>
</evidence>
<name>A0A0C9SFG0_AMBAM</name>
<feature type="signal peptide" evidence="1">
    <location>
        <begin position="1"/>
        <end position="18"/>
    </location>
</feature>
<sequence>MRAVTFLALGLVLCTVGSTPMSSQPEIKKNEVYLKTRQAVRRKDDLHLLWLSNQLNRSVAHCLISKWLEITKHGSHRTFEINDKITAPTGQSSSLGTPGGNDQLKKNITILVELVPDSANLVIKADDGDLDPRWSEPHTVLNATKKCFVLRAVVTPQWKALCLVFGLKNGGQECFEMAKKECETGTEVNLTDCQQSDKKGKKKKEEKS</sequence>